<evidence type="ECO:0000313" key="1">
    <source>
        <dbReference type="EMBL" id="OGD79118.1"/>
    </source>
</evidence>
<sequence length="166" mass="18511">MIGTMIIEPENSDFDKLSQKLTPLVGKQVFQAYHTYGTMFLFDCGERIEKVTGGKISYIGECSVVIEADTRVLTQRDVKIVDSSDDVEVLRSKISTLTDLVVQKVSFAKSDIAPEMTFHFSNNITLDVSLTVPKDRSVGVRLPTSNWIDIGPGRVWKEVTGDHIDK</sequence>
<accession>A0A1F5FHJ3</accession>
<reference evidence="1 2" key="1">
    <citation type="journal article" date="2016" name="Nat. Commun.">
        <title>Thousands of microbial genomes shed light on interconnected biogeochemical processes in an aquifer system.</title>
        <authorList>
            <person name="Anantharaman K."/>
            <person name="Brown C.T."/>
            <person name="Hug L.A."/>
            <person name="Sharon I."/>
            <person name="Castelle C.J."/>
            <person name="Probst A.J."/>
            <person name="Thomas B.C."/>
            <person name="Singh A."/>
            <person name="Wilkins M.J."/>
            <person name="Karaoz U."/>
            <person name="Brodie E.L."/>
            <person name="Williams K.H."/>
            <person name="Hubbard S.S."/>
            <person name="Banfield J.F."/>
        </authorList>
    </citation>
    <scope>NUCLEOTIDE SEQUENCE [LARGE SCALE GENOMIC DNA]</scope>
</reference>
<proteinExistence type="predicted"/>
<gene>
    <name evidence="1" type="ORF">A2368_00955</name>
</gene>
<name>A0A1F5FHJ3_9BACT</name>
<protein>
    <submittedName>
        <fullName evidence="1">Uncharacterized protein</fullName>
    </submittedName>
</protein>
<dbReference type="EMBL" id="MFAM01000026">
    <property type="protein sequence ID" value="OGD79118.1"/>
    <property type="molecule type" value="Genomic_DNA"/>
</dbReference>
<evidence type="ECO:0000313" key="2">
    <source>
        <dbReference type="Proteomes" id="UP000176682"/>
    </source>
</evidence>
<comment type="caution">
    <text evidence="1">The sequence shown here is derived from an EMBL/GenBank/DDBJ whole genome shotgun (WGS) entry which is preliminary data.</text>
</comment>
<dbReference type="AlphaFoldDB" id="A0A1F5FHJ3"/>
<organism evidence="1 2">
    <name type="scientific">Candidatus Collierbacteria bacterium RIFOXYB1_FULL_49_13</name>
    <dbReference type="NCBI Taxonomy" id="1817728"/>
    <lineage>
        <taxon>Bacteria</taxon>
        <taxon>Candidatus Collieribacteriota</taxon>
    </lineage>
</organism>
<dbReference type="Proteomes" id="UP000176682">
    <property type="component" value="Unassembled WGS sequence"/>
</dbReference>